<gene>
    <name evidence="2" type="ORF">H1W00_09015</name>
</gene>
<dbReference type="Pfam" id="PF13302">
    <property type="entry name" value="Acetyltransf_3"/>
    <property type="match status" value="1"/>
</dbReference>
<dbReference type="PANTHER" id="PTHR43792:SF1">
    <property type="entry name" value="N-ACETYLTRANSFERASE DOMAIN-CONTAINING PROTEIN"/>
    <property type="match status" value="1"/>
</dbReference>
<dbReference type="PROSITE" id="PS51186">
    <property type="entry name" value="GNAT"/>
    <property type="match status" value="1"/>
</dbReference>
<dbReference type="EMBL" id="JACEOG010000001">
    <property type="protein sequence ID" value="MBA4608613.1"/>
    <property type="molecule type" value="Genomic_DNA"/>
</dbReference>
<comment type="caution">
    <text evidence="2">The sequence shown here is derived from an EMBL/GenBank/DDBJ whole genome shotgun (WGS) entry which is preliminary data.</text>
</comment>
<dbReference type="Gene3D" id="3.40.630.30">
    <property type="match status" value="1"/>
</dbReference>
<dbReference type="RefSeq" id="WP_181755401.1">
    <property type="nucleotide sequence ID" value="NZ_JACEOG010000001.1"/>
</dbReference>
<reference evidence="2 3" key="1">
    <citation type="submission" date="2020-07" db="EMBL/GenBank/DDBJ databases">
        <title>Draft genome and description of Aeromicrobium phoceense strain Marseille-Q0843 isolated from healthy skin swab.</title>
        <authorList>
            <person name="Boxberger M."/>
            <person name="La Scola B."/>
        </authorList>
    </citation>
    <scope>NUCLEOTIDE SEQUENCE [LARGE SCALE GENOMIC DNA]</scope>
    <source>
        <strain evidence="2 3">Marseille-Q0843</strain>
    </source>
</reference>
<evidence type="ECO:0000259" key="1">
    <source>
        <dbReference type="PROSITE" id="PS51186"/>
    </source>
</evidence>
<proteinExistence type="predicted"/>
<dbReference type="CDD" id="cd04301">
    <property type="entry name" value="NAT_SF"/>
    <property type="match status" value="1"/>
</dbReference>
<organism evidence="2 3">
    <name type="scientific">Aeromicrobium phoceense</name>
    <dbReference type="NCBI Taxonomy" id="2754045"/>
    <lineage>
        <taxon>Bacteria</taxon>
        <taxon>Bacillati</taxon>
        <taxon>Actinomycetota</taxon>
        <taxon>Actinomycetes</taxon>
        <taxon>Propionibacteriales</taxon>
        <taxon>Nocardioidaceae</taxon>
        <taxon>Aeromicrobium</taxon>
    </lineage>
</organism>
<dbReference type="InterPro" id="IPR000182">
    <property type="entry name" value="GNAT_dom"/>
</dbReference>
<dbReference type="PANTHER" id="PTHR43792">
    <property type="entry name" value="GNAT FAMILY, PUTATIVE (AFU_ORTHOLOGUE AFUA_3G00765)-RELATED-RELATED"/>
    <property type="match status" value="1"/>
</dbReference>
<feature type="domain" description="N-acetyltransferase" evidence="1">
    <location>
        <begin position="11"/>
        <end position="169"/>
    </location>
</feature>
<dbReference type="InterPro" id="IPR016181">
    <property type="entry name" value="Acyl_CoA_acyltransferase"/>
</dbReference>
<protein>
    <submittedName>
        <fullName evidence="2">GNAT family N-acetyltransferase</fullName>
    </submittedName>
</protein>
<name>A0A838XNR7_9ACTN</name>
<sequence length="181" mass="20201">MDFTSLTTERLDLSAVSFADLAELHTLHADPRVWTHLPSGVHTDEQRTRADLEMYTADWERDGLGYWTARRRSDGELVGIGGVRLRPTGVWNLYYRLAPDHQGQGYALEIVRAAFEAAASYDPEAPIVAYLLEHNEASRRTAERAGMTQVWRGPDREVPGGVRLVYADRTLSAAALAAFTD</sequence>
<evidence type="ECO:0000313" key="2">
    <source>
        <dbReference type="EMBL" id="MBA4608613.1"/>
    </source>
</evidence>
<dbReference type="AlphaFoldDB" id="A0A838XNR7"/>
<evidence type="ECO:0000313" key="3">
    <source>
        <dbReference type="Proteomes" id="UP000550354"/>
    </source>
</evidence>
<dbReference type="SUPFAM" id="SSF55729">
    <property type="entry name" value="Acyl-CoA N-acyltransferases (Nat)"/>
    <property type="match status" value="1"/>
</dbReference>
<dbReference type="InterPro" id="IPR051531">
    <property type="entry name" value="N-acetyltransferase"/>
</dbReference>
<keyword evidence="3" id="KW-1185">Reference proteome</keyword>
<keyword evidence="2" id="KW-0808">Transferase</keyword>
<dbReference type="Proteomes" id="UP000550354">
    <property type="component" value="Unassembled WGS sequence"/>
</dbReference>
<accession>A0A838XNR7</accession>
<dbReference type="GO" id="GO:0016747">
    <property type="term" value="F:acyltransferase activity, transferring groups other than amino-acyl groups"/>
    <property type="evidence" value="ECO:0007669"/>
    <property type="project" value="InterPro"/>
</dbReference>